<name>A0AA36FAN4_OCTVU</name>
<gene>
    <name evidence="1" type="ORF">OCTVUL_1B028285</name>
</gene>
<evidence type="ECO:0000313" key="2">
    <source>
        <dbReference type="Proteomes" id="UP001162480"/>
    </source>
</evidence>
<keyword evidence="2" id="KW-1185">Reference proteome</keyword>
<organism evidence="1 2">
    <name type="scientific">Octopus vulgaris</name>
    <name type="common">Common octopus</name>
    <dbReference type="NCBI Taxonomy" id="6645"/>
    <lineage>
        <taxon>Eukaryota</taxon>
        <taxon>Metazoa</taxon>
        <taxon>Spiralia</taxon>
        <taxon>Lophotrochozoa</taxon>
        <taxon>Mollusca</taxon>
        <taxon>Cephalopoda</taxon>
        <taxon>Coleoidea</taxon>
        <taxon>Octopodiformes</taxon>
        <taxon>Octopoda</taxon>
        <taxon>Incirrata</taxon>
        <taxon>Octopodidae</taxon>
        <taxon>Octopus</taxon>
    </lineage>
</organism>
<accession>A0AA36FAN4</accession>
<dbReference type="Proteomes" id="UP001162480">
    <property type="component" value="Chromosome 11"/>
</dbReference>
<proteinExistence type="predicted"/>
<dbReference type="AlphaFoldDB" id="A0AA36FAN4"/>
<reference evidence="1" key="1">
    <citation type="submission" date="2023-08" db="EMBL/GenBank/DDBJ databases">
        <authorList>
            <person name="Alioto T."/>
            <person name="Alioto T."/>
            <person name="Gomez Garrido J."/>
        </authorList>
    </citation>
    <scope>NUCLEOTIDE SEQUENCE</scope>
</reference>
<evidence type="ECO:0000313" key="1">
    <source>
        <dbReference type="EMBL" id="CAI9730354.1"/>
    </source>
</evidence>
<protein>
    <submittedName>
        <fullName evidence="1">Uncharacterized protein</fullName>
    </submittedName>
</protein>
<dbReference type="EMBL" id="OX597824">
    <property type="protein sequence ID" value="CAI9730354.1"/>
    <property type="molecule type" value="Genomic_DNA"/>
</dbReference>
<sequence length="80" mass="9180">MASNSYYKPEIFFQSAKLNVVGKFIYLGSVLNRVCSLDDEIANRLQKVSQAFKNLEGFKVEITYLIQNKECYSKINCTIT</sequence>